<keyword evidence="1 3" id="KW-0238">DNA-binding</keyword>
<dbReference type="Pfam" id="PF01381">
    <property type="entry name" value="HTH_3"/>
    <property type="match status" value="1"/>
</dbReference>
<feature type="domain" description="HTH cro/C1-type" evidence="2">
    <location>
        <begin position="5"/>
        <end position="59"/>
    </location>
</feature>
<dbReference type="STRING" id="1421.A2J09_10340"/>
<dbReference type="Gene3D" id="1.10.260.40">
    <property type="entry name" value="lambda repressor-like DNA-binding domains"/>
    <property type="match status" value="1"/>
</dbReference>
<proteinExistence type="predicted"/>
<dbReference type="Proteomes" id="UP000251431">
    <property type="component" value="Unassembled WGS sequence"/>
</dbReference>
<dbReference type="SUPFAM" id="SSF47413">
    <property type="entry name" value="lambda repressor-like DNA-binding domains"/>
    <property type="match status" value="1"/>
</dbReference>
<dbReference type="EMBL" id="UAQE01000001">
    <property type="protein sequence ID" value="SPU00781.1"/>
    <property type="molecule type" value="Genomic_DNA"/>
</dbReference>
<dbReference type="InterPro" id="IPR001387">
    <property type="entry name" value="Cro/C1-type_HTH"/>
</dbReference>
<evidence type="ECO:0000259" key="2">
    <source>
        <dbReference type="PROSITE" id="PS50943"/>
    </source>
</evidence>
<dbReference type="RefSeq" id="WP_054548780.1">
    <property type="nucleotide sequence ID" value="NZ_CANLUV010000001.1"/>
</dbReference>
<organism evidence="3">
    <name type="scientific">Lysinibacillus capsici</name>
    <dbReference type="NCBI Taxonomy" id="2115968"/>
    <lineage>
        <taxon>Bacteria</taxon>
        <taxon>Bacillati</taxon>
        <taxon>Bacillota</taxon>
        <taxon>Bacilli</taxon>
        <taxon>Bacillales</taxon>
        <taxon>Bacillaceae</taxon>
        <taxon>Lysinibacillus</taxon>
    </lineage>
</organism>
<accession>A0A2X0ZE44</accession>
<dbReference type="SMART" id="SM00530">
    <property type="entry name" value="HTH_XRE"/>
    <property type="match status" value="1"/>
</dbReference>
<gene>
    <name evidence="3" type="ORF">NCTC7582_03580</name>
</gene>
<sequence length="71" mass="8162">MKNRIRELRKLNKITQEELSKQVGVSRQSIIAIESGKFNPSLELAYNISKAFNSTIEEVFIFEEGRMNDGD</sequence>
<reference evidence="3" key="1">
    <citation type="submission" date="2018-06" db="EMBL/GenBank/DDBJ databases">
        <authorList>
            <consortium name="Pathogen Informatics"/>
            <person name="Doyle S."/>
        </authorList>
    </citation>
    <scope>NUCLEOTIDE SEQUENCE [LARGE SCALE GENOMIC DNA]</scope>
    <source>
        <strain evidence="3">NCTC7582</strain>
    </source>
</reference>
<dbReference type="PANTHER" id="PTHR46558:SF4">
    <property type="entry name" value="DNA-BIDING PHAGE PROTEIN"/>
    <property type="match status" value="1"/>
</dbReference>
<dbReference type="PROSITE" id="PS50943">
    <property type="entry name" value="HTH_CROC1"/>
    <property type="match status" value="1"/>
</dbReference>
<name>A0A2X0ZE44_9BACI</name>
<evidence type="ECO:0000313" key="3">
    <source>
        <dbReference type="EMBL" id="SPU00781.1"/>
    </source>
</evidence>
<dbReference type="AlphaFoldDB" id="A0A2X0ZE44"/>
<dbReference type="InterPro" id="IPR010982">
    <property type="entry name" value="Lambda_DNA-bd_dom_sf"/>
</dbReference>
<protein>
    <submittedName>
        <fullName evidence="3">DNA-binding protein</fullName>
    </submittedName>
</protein>
<dbReference type="CDD" id="cd00093">
    <property type="entry name" value="HTH_XRE"/>
    <property type="match status" value="1"/>
</dbReference>
<dbReference type="PANTHER" id="PTHR46558">
    <property type="entry name" value="TRACRIPTIONAL REGULATORY PROTEIN-RELATED-RELATED"/>
    <property type="match status" value="1"/>
</dbReference>
<dbReference type="GO" id="GO:0003677">
    <property type="term" value="F:DNA binding"/>
    <property type="evidence" value="ECO:0007669"/>
    <property type="project" value="UniProtKB-KW"/>
</dbReference>
<evidence type="ECO:0000256" key="1">
    <source>
        <dbReference type="ARBA" id="ARBA00023125"/>
    </source>
</evidence>